<feature type="transmembrane region" description="Helical" evidence="1">
    <location>
        <begin position="80"/>
        <end position="102"/>
    </location>
</feature>
<name>A0A2A5QW59_9EURY</name>
<dbReference type="OrthoDB" id="205080at2157"/>
<dbReference type="InterPro" id="IPR058349">
    <property type="entry name" value="DUF8036"/>
</dbReference>
<evidence type="ECO:0000313" key="2">
    <source>
        <dbReference type="EMBL" id="PCR91081.1"/>
    </source>
</evidence>
<protein>
    <submittedName>
        <fullName evidence="2">Uncharacterized protein</fullName>
    </submittedName>
</protein>
<keyword evidence="1" id="KW-1133">Transmembrane helix</keyword>
<evidence type="ECO:0000313" key="3">
    <source>
        <dbReference type="Proteomes" id="UP000219689"/>
    </source>
</evidence>
<organism evidence="2 3">
    <name type="scientific">Natrinema ejinorense</name>
    <dbReference type="NCBI Taxonomy" id="373386"/>
    <lineage>
        <taxon>Archaea</taxon>
        <taxon>Methanobacteriati</taxon>
        <taxon>Methanobacteriota</taxon>
        <taxon>Stenosarchaea group</taxon>
        <taxon>Halobacteria</taxon>
        <taxon>Halobacteriales</taxon>
        <taxon>Natrialbaceae</taxon>
        <taxon>Natrinema</taxon>
    </lineage>
</organism>
<proteinExistence type="predicted"/>
<feature type="transmembrane region" description="Helical" evidence="1">
    <location>
        <begin position="39"/>
        <end position="60"/>
    </location>
</feature>
<dbReference type="EMBL" id="NXNI01000001">
    <property type="protein sequence ID" value="PCR91081.1"/>
    <property type="molecule type" value="Genomic_DNA"/>
</dbReference>
<keyword evidence="1" id="KW-0472">Membrane</keyword>
<dbReference type="Proteomes" id="UP000219689">
    <property type="component" value="Unassembled WGS sequence"/>
</dbReference>
<reference evidence="2 3" key="1">
    <citation type="submission" date="2017-09" db="EMBL/GenBank/DDBJ databases">
        <title>Genome sequences of Natrinema ejinorence JCM 13890T.</title>
        <authorList>
            <person name="Roh S.W."/>
            <person name="Kim Y.B."/>
            <person name="Kim J.Y."/>
        </authorList>
    </citation>
    <scope>NUCLEOTIDE SEQUENCE [LARGE SCALE GENOMIC DNA]</scope>
    <source>
        <strain evidence="2 3">JCM 13890</strain>
    </source>
</reference>
<dbReference type="RefSeq" id="WP_097380025.1">
    <property type="nucleotide sequence ID" value="NZ_NXNI01000001.1"/>
</dbReference>
<comment type="caution">
    <text evidence="2">The sequence shown here is derived from an EMBL/GenBank/DDBJ whole genome shotgun (WGS) entry which is preliminary data.</text>
</comment>
<accession>A0A2A5QW59</accession>
<keyword evidence="1" id="KW-0812">Transmembrane</keyword>
<evidence type="ECO:0000256" key="1">
    <source>
        <dbReference type="SAM" id="Phobius"/>
    </source>
</evidence>
<dbReference type="AlphaFoldDB" id="A0A2A5QW59"/>
<dbReference type="Pfam" id="PF26119">
    <property type="entry name" value="DUF8036"/>
    <property type="match status" value="1"/>
</dbReference>
<feature type="transmembrane region" description="Helical" evidence="1">
    <location>
        <begin position="6"/>
        <end position="27"/>
    </location>
</feature>
<sequence>MSLWIAAAKIATALNVVLLVGLGYIWGRNYLTFKSKHTLGLLVFAAFLLLENALVLYYYLIDPDLSAWWHNESLVPMIVWQTQMAINIAQTAGLSFLLWITLD</sequence>
<keyword evidence="3" id="KW-1185">Reference proteome</keyword>
<gene>
    <name evidence="2" type="ORF">CP557_11415</name>
</gene>